<dbReference type="KEGG" id="rsz:108805767"/>
<keyword evidence="2" id="KW-1185">Reference proteome</keyword>
<dbReference type="PANTHER" id="PTHR33878:SF1">
    <property type="entry name" value="OS08G0559000 PROTEIN"/>
    <property type="match status" value="1"/>
</dbReference>
<organism evidence="2 3">
    <name type="scientific">Raphanus sativus</name>
    <name type="common">Radish</name>
    <name type="synonym">Raphanus raphanistrum var. sativus</name>
    <dbReference type="NCBI Taxonomy" id="3726"/>
    <lineage>
        <taxon>Eukaryota</taxon>
        <taxon>Viridiplantae</taxon>
        <taxon>Streptophyta</taxon>
        <taxon>Embryophyta</taxon>
        <taxon>Tracheophyta</taxon>
        <taxon>Spermatophyta</taxon>
        <taxon>Magnoliopsida</taxon>
        <taxon>eudicotyledons</taxon>
        <taxon>Gunneridae</taxon>
        <taxon>Pentapetalae</taxon>
        <taxon>rosids</taxon>
        <taxon>malvids</taxon>
        <taxon>Brassicales</taxon>
        <taxon>Brassicaceae</taxon>
        <taxon>Brassiceae</taxon>
        <taxon>Raphanus</taxon>
    </lineage>
</organism>
<reference evidence="3" key="2">
    <citation type="submission" date="2025-08" db="UniProtKB">
        <authorList>
            <consortium name="RefSeq"/>
        </authorList>
    </citation>
    <scope>IDENTIFICATION</scope>
    <source>
        <tissue evidence="3">Leaf</tissue>
    </source>
</reference>
<accession>A0A9W3C008</accession>
<dbReference type="InterPro" id="IPR045284">
    <property type="entry name" value="At2g27730-like"/>
</dbReference>
<dbReference type="PANTHER" id="PTHR33878">
    <property type="entry name" value="OS08G0559000 PROTEIN"/>
    <property type="match status" value="1"/>
</dbReference>
<evidence type="ECO:0000256" key="1">
    <source>
        <dbReference type="SAM" id="MobiDB-lite"/>
    </source>
</evidence>
<evidence type="ECO:0000313" key="3">
    <source>
        <dbReference type="RefSeq" id="XP_056844813.1"/>
    </source>
</evidence>
<gene>
    <name evidence="3" type="primary">LOC108805767</name>
</gene>
<dbReference type="Proteomes" id="UP000504610">
    <property type="component" value="Chromosome 6"/>
</dbReference>
<proteinExistence type="predicted"/>
<dbReference type="GeneID" id="108805767"/>
<evidence type="ECO:0000313" key="2">
    <source>
        <dbReference type="Proteomes" id="UP000504610"/>
    </source>
</evidence>
<feature type="region of interest" description="Disordered" evidence="1">
    <location>
        <begin position="102"/>
        <end position="138"/>
    </location>
</feature>
<dbReference type="RefSeq" id="XP_056844813.1">
    <property type="nucleotide sequence ID" value="XM_056988833.1"/>
</dbReference>
<dbReference type="AlphaFoldDB" id="A0A9W3C008"/>
<sequence length="173" mass="18556">MIFSPFIVSSTSCSFLQAIFHQQPDALCRSTHQRGFSSSIIFFDSCSNPQSRGGYLLVHKMATRSAFRLVSRRFSNGKVLSEEEKAAENVFIKKMEQEKLEKIARQGPGEQAASGGAKASGGGGGTSSAESGPKVSEDKDRNYAVVAGVVAVVGAIGWYMKSGGKKQQPEVQE</sequence>
<dbReference type="OrthoDB" id="1932250at2759"/>
<name>A0A9W3C008_RAPSA</name>
<protein>
    <submittedName>
        <fullName evidence="3">Uncharacterized protein At2g27730, mitochondrial isoform X1</fullName>
    </submittedName>
</protein>
<reference evidence="2" key="1">
    <citation type="journal article" date="2019" name="Database">
        <title>The radish genome database (RadishGD): an integrated information resource for radish genomics.</title>
        <authorList>
            <person name="Yu H.J."/>
            <person name="Baek S."/>
            <person name="Lee Y.J."/>
            <person name="Cho A."/>
            <person name="Mun J.H."/>
        </authorList>
    </citation>
    <scope>NUCLEOTIDE SEQUENCE [LARGE SCALE GENOMIC DNA]</scope>
    <source>
        <strain evidence="2">cv. WK10039</strain>
    </source>
</reference>